<dbReference type="SMART" id="SM00857">
    <property type="entry name" value="Resolvase"/>
    <property type="match status" value="1"/>
</dbReference>
<dbReference type="Pfam" id="PF00239">
    <property type="entry name" value="Resolvase"/>
    <property type="match status" value="1"/>
</dbReference>
<dbReference type="InterPro" id="IPR025827">
    <property type="entry name" value="Zn_ribbon_recom_dom"/>
</dbReference>
<proteinExistence type="predicted"/>
<dbReference type="RefSeq" id="WP_129178934.1">
    <property type="nucleotide sequence ID" value="NZ_QZDT01000018.1"/>
</dbReference>
<sequence>MARKSRKAGFVNMGKAEVTPAVKEEKPVFRAGLYARLSLESGADKERGTIENQMGLLKNFVEGADDIVVECEYMDVSKTGTNFERDGFEEMMRDIRDGRINCVVVKDLSRLGRNYVEAGNYVERVFPFFEVRFIAVTDGYDSIREGADLSVCMANIFNEFYSKDLAKKIRASYRSHWKKGSNVCGNLAYGLMSDPMDRHHIIADPDTAPVVARIFEMFVNEGMGYAQIAKTLNEDGVVGPKAYKHFKRTKELPRNYDAIWKGHTIARMLCNPYYAGDSRHNEHGRDGFAEKKQWREPEENWIIVEDTHEPVVPRALYLKAQERLKKIHENSPKYGKKNQGELACRNFYKKKIVCGDCGATMYLIKNPNGTACFVCGGHQTKKGCSRKSVYESAVNDEVLRVIRVHMNIYVDSMEMLRRMNRKTESMKKYDVLTKEIQSLHHEMEKVAAHRQHLYEDYAERLIDAQQYEAFADKDAARETELRKRTNEVTEYQKKYDRNYCADQDWEAAIEKYRNIRHLTKKMVDAFVEKIEIFSAGKATVHLVYDDMLEELVAYTKEREAADNGQ</sequence>
<dbReference type="InterPro" id="IPR050639">
    <property type="entry name" value="SSR_resolvase"/>
</dbReference>
<dbReference type="PROSITE" id="PS51736">
    <property type="entry name" value="RECOMBINASES_3"/>
    <property type="match status" value="1"/>
</dbReference>
<dbReference type="InterPro" id="IPR036162">
    <property type="entry name" value="Resolvase-like_N_sf"/>
</dbReference>
<dbReference type="Pfam" id="PF14287">
    <property type="entry name" value="DUF4368"/>
    <property type="match status" value="1"/>
</dbReference>
<organism evidence="3 4">
    <name type="scientific">Parablautia muri</name>
    <dbReference type="NCBI Taxonomy" id="2320879"/>
    <lineage>
        <taxon>Bacteria</taxon>
        <taxon>Bacillati</taxon>
        <taxon>Bacillota</taxon>
        <taxon>Clostridia</taxon>
        <taxon>Lachnospirales</taxon>
        <taxon>Lachnospiraceae</taxon>
        <taxon>Parablautia</taxon>
    </lineage>
</organism>
<dbReference type="PANTHER" id="PTHR30461">
    <property type="entry name" value="DNA-INVERTASE FROM LAMBDOID PROPHAGE"/>
    <property type="match status" value="1"/>
</dbReference>
<dbReference type="PANTHER" id="PTHR30461:SF23">
    <property type="entry name" value="DNA RECOMBINASE-RELATED"/>
    <property type="match status" value="1"/>
</dbReference>
<dbReference type="Proteomes" id="UP001154420">
    <property type="component" value="Unassembled WGS sequence"/>
</dbReference>
<evidence type="ECO:0000259" key="2">
    <source>
        <dbReference type="PROSITE" id="PS51737"/>
    </source>
</evidence>
<name>A0A9X5BGI0_9FIRM</name>
<evidence type="ECO:0000313" key="3">
    <source>
        <dbReference type="EMBL" id="NBJ93378.1"/>
    </source>
</evidence>
<dbReference type="Pfam" id="PF13408">
    <property type="entry name" value="Zn_ribbon_recom"/>
    <property type="match status" value="1"/>
</dbReference>
<dbReference type="InterPro" id="IPR025378">
    <property type="entry name" value="DUF4368"/>
</dbReference>
<dbReference type="EMBL" id="QZDT01000018">
    <property type="protein sequence ID" value="NBJ93378.1"/>
    <property type="molecule type" value="Genomic_DNA"/>
</dbReference>
<dbReference type="PROSITE" id="PS51737">
    <property type="entry name" value="RECOMBINASE_DNA_BIND"/>
    <property type="match status" value="1"/>
</dbReference>
<keyword evidence="4" id="KW-1185">Reference proteome</keyword>
<dbReference type="Gene3D" id="3.40.50.1390">
    <property type="entry name" value="Resolvase, N-terminal catalytic domain"/>
    <property type="match status" value="1"/>
</dbReference>
<feature type="domain" description="Recombinase" evidence="2">
    <location>
        <begin position="188"/>
        <end position="330"/>
    </location>
</feature>
<accession>A0A9X5BGI0</accession>
<comment type="caution">
    <text evidence="3">The sequence shown here is derived from an EMBL/GenBank/DDBJ whole genome shotgun (WGS) entry which is preliminary data.</text>
</comment>
<dbReference type="OrthoDB" id="1094757at2"/>
<gene>
    <name evidence="3" type="ORF">D5281_12430</name>
</gene>
<dbReference type="InterPro" id="IPR011109">
    <property type="entry name" value="DNA_bind_recombinase_dom"/>
</dbReference>
<feature type="domain" description="Resolvase/invertase-type recombinase catalytic" evidence="1">
    <location>
        <begin position="30"/>
        <end position="180"/>
    </location>
</feature>
<evidence type="ECO:0000259" key="1">
    <source>
        <dbReference type="PROSITE" id="PS51736"/>
    </source>
</evidence>
<dbReference type="Pfam" id="PF07508">
    <property type="entry name" value="Recombinase"/>
    <property type="match status" value="1"/>
</dbReference>
<dbReference type="AlphaFoldDB" id="A0A9X5BGI0"/>
<evidence type="ECO:0000313" key="4">
    <source>
        <dbReference type="Proteomes" id="UP001154420"/>
    </source>
</evidence>
<dbReference type="SUPFAM" id="SSF53041">
    <property type="entry name" value="Resolvase-like"/>
    <property type="match status" value="1"/>
</dbReference>
<dbReference type="Gene3D" id="3.90.1750.20">
    <property type="entry name" value="Putative Large Serine Recombinase, Chain B, Domain 2"/>
    <property type="match status" value="1"/>
</dbReference>
<dbReference type="GO" id="GO:0000150">
    <property type="term" value="F:DNA strand exchange activity"/>
    <property type="evidence" value="ECO:0007669"/>
    <property type="project" value="InterPro"/>
</dbReference>
<dbReference type="GO" id="GO:0003677">
    <property type="term" value="F:DNA binding"/>
    <property type="evidence" value="ECO:0007669"/>
    <property type="project" value="InterPro"/>
</dbReference>
<reference evidence="3" key="1">
    <citation type="submission" date="2018-09" db="EMBL/GenBank/DDBJ databases">
        <title>Murine metabolic-syndrome-specific gut microbial biobank.</title>
        <authorList>
            <person name="Liu C."/>
        </authorList>
    </citation>
    <scope>NUCLEOTIDE SEQUENCE</scope>
    <source>
        <strain evidence="3">D42-62</strain>
    </source>
</reference>
<protein>
    <submittedName>
        <fullName evidence="3">DUF4368 domain-containing protein</fullName>
    </submittedName>
</protein>
<dbReference type="InterPro" id="IPR006119">
    <property type="entry name" value="Resolv_N"/>
</dbReference>
<dbReference type="InterPro" id="IPR038109">
    <property type="entry name" value="DNA_bind_recomb_sf"/>
</dbReference>